<name>A0A7J7P7T8_9MAGN</name>
<evidence type="ECO:0000256" key="1">
    <source>
        <dbReference type="ARBA" id="ARBA00009947"/>
    </source>
</evidence>
<sequence>MSNNKDTFDMDDLRASLLPGATAALSSEDRKGLVDALKDKLQSLAGQHPDVLETLSPNRYEIVNGVMEVEGVTDELLRIKKKIKPLKKEQLGQRLSGSQEMLNSKAYEKKPKKGSKSAKPITKTESCESFFNFFSPPEVPDDEDDLTKRLLKSFRIKWN</sequence>
<dbReference type="EMBL" id="JACGCM010000192">
    <property type="protein sequence ID" value="KAF6175332.1"/>
    <property type="molecule type" value="Genomic_DNA"/>
</dbReference>
<dbReference type="GO" id="GO:0042393">
    <property type="term" value="F:histone binding"/>
    <property type="evidence" value="ECO:0007669"/>
    <property type="project" value="UniProtKB-ARBA"/>
</dbReference>
<comment type="similarity">
    <text evidence="1">Belongs to the nucleosome assembly protein (NAP) family.</text>
</comment>
<dbReference type="GO" id="GO:0005634">
    <property type="term" value="C:nucleus"/>
    <property type="evidence" value="ECO:0007669"/>
    <property type="project" value="InterPro"/>
</dbReference>
<proteinExistence type="inferred from homology"/>
<evidence type="ECO:0000313" key="4">
    <source>
        <dbReference type="EMBL" id="KAF6175332.1"/>
    </source>
</evidence>
<feature type="compositionally biased region" description="Polar residues" evidence="3">
    <location>
        <begin position="93"/>
        <end position="102"/>
    </location>
</feature>
<evidence type="ECO:0000313" key="5">
    <source>
        <dbReference type="Proteomes" id="UP000541444"/>
    </source>
</evidence>
<protein>
    <submittedName>
        <fullName evidence="4">Uncharacterized protein</fullName>
    </submittedName>
</protein>
<keyword evidence="5" id="KW-1185">Reference proteome</keyword>
<dbReference type="OrthoDB" id="1112972at2759"/>
<dbReference type="InterPro" id="IPR037231">
    <property type="entry name" value="NAP-like_sf"/>
</dbReference>
<dbReference type="GO" id="GO:0006334">
    <property type="term" value="P:nucleosome assembly"/>
    <property type="evidence" value="ECO:0007669"/>
    <property type="project" value="InterPro"/>
</dbReference>
<accession>A0A7J7P7T8</accession>
<dbReference type="GO" id="GO:0000724">
    <property type="term" value="P:double-strand break repair via homologous recombination"/>
    <property type="evidence" value="ECO:0007669"/>
    <property type="project" value="UniProtKB-ARBA"/>
</dbReference>
<gene>
    <name evidence="4" type="ORF">GIB67_021837</name>
</gene>
<evidence type="ECO:0000256" key="3">
    <source>
        <dbReference type="SAM" id="MobiDB-lite"/>
    </source>
</evidence>
<dbReference type="Pfam" id="PF00956">
    <property type="entry name" value="NAP"/>
    <property type="match status" value="1"/>
</dbReference>
<reference evidence="4 5" key="1">
    <citation type="journal article" date="2020" name="IScience">
        <title>Genome Sequencing of the Endangered Kingdonia uniflora (Circaeasteraceae, Ranunculales) Reveals Potential Mechanisms of Evolutionary Specialization.</title>
        <authorList>
            <person name="Sun Y."/>
            <person name="Deng T."/>
            <person name="Zhang A."/>
            <person name="Moore M.J."/>
            <person name="Landis J.B."/>
            <person name="Lin N."/>
            <person name="Zhang H."/>
            <person name="Zhang X."/>
            <person name="Huang J."/>
            <person name="Zhang X."/>
            <person name="Sun H."/>
            <person name="Wang H."/>
        </authorList>
    </citation>
    <scope>NUCLEOTIDE SEQUENCE [LARGE SCALE GENOMIC DNA]</scope>
    <source>
        <strain evidence="4">TB1705</strain>
        <tissue evidence="4">Leaf</tissue>
    </source>
</reference>
<dbReference type="SUPFAM" id="SSF143113">
    <property type="entry name" value="NAP-like"/>
    <property type="match status" value="1"/>
</dbReference>
<evidence type="ECO:0000256" key="2">
    <source>
        <dbReference type="ARBA" id="ARBA00023186"/>
    </source>
</evidence>
<dbReference type="AlphaFoldDB" id="A0A7J7P7T8"/>
<dbReference type="Proteomes" id="UP000541444">
    <property type="component" value="Unassembled WGS sequence"/>
</dbReference>
<feature type="region of interest" description="Disordered" evidence="3">
    <location>
        <begin position="89"/>
        <end position="122"/>
    </location>
</feature>
<organism evidence="4 5">
    <name type="scientific">Kingdonia uniflora</name>
    <dbReference type="NCBI Taxonomy" id="39325"/>
    <lineage>
        <taxon>Eukaryota</taxon>
        <taxon>Viridiplantae</taxon>
        <taxon>Streptophyta</taxon>
        <taxon>Embryophyta</taxon>
        <taxon>Tracheophyta</taxon>
        <taxon>Spermatophyta</taxon>
        <taxon>Magnoliopsida</taxon>
        <taxon>Ranunculales</taxon>
        <taxon>Circaeasteraceae</taxon>
        <taxon>Kingdonia</taxon>
    </lineage>
</organism>
<dbReference type="InterPro" id="IPR002164">
    <property type="entry name" value="NAP_family"/>
</dbReference>
<dbReference type="Gene3D" id="3.30.1120.90">
    <property type="entry name" value="Nucleosome assembly protein"/>
    <property type="match status" value="1"/>
</dbReference>
<comment type="caution">
    <text evidence="4">The sequence shown here is derived from an EMBL/GenBank/DDBJ whole genome shotgun (WGS) entry which is preliminary data.</text>
</comment>
<keyword evidence="2" id="KW-0143">Chaperone</keyword>